<comment type="caution">
    <text evidence="1">The sequence shown here is derived from an EMBL/GenBank/DDBJ whole genome shotgun (WGS) entry which is preliminary data.</text>
</comment>
<dbReference type="EMBL" id="JMGO02000002">
    <property type="protein sequence ID" value="KXU81490.1"/>
    <property type="molecule type" value="Genomic_DNA"/>
</dbReference>
<dbReference type="Proteomes" id="UP000078435">
    <property type="component" value="Unassembled WGS sequence"/>
</dbReference>
<name>A0A175VLU2_AEREN</name>
<organism evidence="1 2">
    <name type="scientific">Aeromonas enteropelogenes</name>
    <name type="common">Aeromonas trota</name>
    <dbReference type="NCBI Taxonomy" id="29489"/>
    <lineage>
        <taxon>Bacteria</taxon>
        <taxon>Pseudomonadati</taxon>
        <taxon>Pseudomonadota</taxon>
        <taxon>Gammaproteobacteria</taxon>
        <taxon>Aeromonadales</taxon>
        <taxon>Aeromonadaceae</taxon>
        <taxon>Aeromonas</taxon>
    </lineage>
</organism>
<evidence type="ECO:0000313" key="1">
    <source>
        <dbReference type="EMBL" id="KXU81490.1"/>
    </source>
</evidence>
<protein>
    <submittedName>
        <fullName evidence="1">Uncharacterized protein</fullName>
    </submittedName>
</protein>
<evidence type="ECO:0000313" key="2">
    <source>
        <dbReference type="Proteomes" id="UP000078435"/>
    </source>
</evidence>
<reference evidence="1 2" key="1">
    <citation type="submission" date="2016-02" db="EMBL/GenBank/DDBJ databases">
        <title>Draft genome sequence of Aeromonas trota strain 1999lcr isolated from cerebrospinal fluid (CSF).</title>
        <authorList>
            <person name="Dallagassa C.B."/>
            <person name="Prediger K.C."/>
            <person name="Weiss V.A."/>
            <person name="Assis F.E."/>
            <person name="Baura V."/>
            <person name="Cruz L.M."/>
            <person name="Souza E.M."/>
            <person name="Pedrosa F.O."/>
            <person name="Fadel-Picheth C.M."/>
        </authorList>
    </citation>
    <scope>NUCLEOTIDE SEQUENCE [LARGE SCALE GENOMIC DNA]</scope>
    <source>
        <strain evidence="1 2">1999lcr</strain>
    </source>
</reference>
<gene>
    <name evidence="1" type="ORF">LCR_07260</name>
</gene>
<accession>A0A175VLU2</accession>
<proteinExistence type="predicted"/>
<dbReference type="OrthoDB" id="345880at2"/>
<dbReference type="SUPFAM" id="SSF159501">
    <property type="entry name" value="EreA/ChaN-like"/>
    <property type="match status" value="1"/>
</dbReference>
<sequence>MTPVAAIREALLAGKLVGLGEPHWHPAFIRRQHAWLCDPMLWGVMTDLVLECGNRRHQGLLDAWLAGADCWQGEPLTLERLYPVWLDSSAFTAWMPPEFPALFAALRQSNLARPAQLRLRVHLCEPPFEWQELTPEAWQYHNRGRDQAMADCIAGLPERGVVVLAGARHLLKAAGDPHFSQPSLGQLLEMVNPGRLHVLYPWLTPAPMGEGVSGVDGLTTAEIFPHWPVQLPLDSLIDQRVWVAGAERQIQTCPILQTEPWRSRLRARVPLLPPRMASQLIRWLD</sequence>
<dbReference type="AlphaFoldDB" id="A0A175VLU2"/>
<dbReference type="RefSeq" id="WP_061475506.1">
    <property type="nucleotide sequence ID" value="NZ_JAAKMH010000002.1"/>
</dbReference>